<gene>
    <name evidence="1" type="ORF">PY01715</name>
</gene>
<dbReference type="Proteomes" id="UP000008553">
    <property type="component" value="Unassembled WGS sequence"/>
</dbReference>
<evidence type="ECO:0000313" key="1">
    <source>
        <dbReference type="EMBL" id="EAA21079.1"/>
    </source>
</evidence>
<protein>
    <submittedName>
        <fullName evidence="1">Uncharacterized protein</fullName>
    </submittedName>
</protein>
<dbReference type="AlphaFoldDB" id="Q7RNV0"/>
<comment type="caution">
    <text evidence="1">The sequence shown here is derived from an EMBL/GenBank/DDBJ whole genome shotgun (WGS) entry which is preliminary data.</text>
</comment>
<evidence type="ECO:0000313" key="2">
    <source>
        <dbReference type="Proteomes" id="UP000008553"/>
    </source>
</evidence>
<dbReference type="InParanoid" id="Q7RNV0"/>
<name>Q7RNV0_PLAYO</name>
<dbReference type="EMBL" id="AABL01000462">
    <property type="protein sequence ID" value="EAA21079.1"/>
    <property type="molecule type" value="Genomic_DNA"/>
</dbReference>
<reference evidence="1 2" key="1">
    <citation type="journal article" date="2002" name="Nature">
        <title>Genome sequence and comparative analysis of the model rodent malaria parasite Plasmodium yoelii yoelii.</title>
        <authorList>
            <person name="Carlton J.M."/>
            <person name="Angiuoli S.V."/>
            <person name="Suh B.B."/>
            <person name="Kooij T.W."/>
            <person name="Pertea M."/>
            <person name="Silva J.C."/>
            <person name="Ermolaeva M.D."/>
            <person name="Allen J.E."/>
            <person name="Selengut J.D."/>
            <person name="Koo H.L."/>
            <person name="Peterson J.D."/>
            <person name="Pop M."/>
            <person name="Kosack D.S."/>
            <person name="Shumway M.F."/>
            <person name="Bidwell S.L."/>
            <person name="Shallom S.J."/>
            <person name="van Aken S.E."/>
            <person name="Riedmuller S.B."/>
            <person name="Feldblyum T.V."/>
            <person name="Cho J.K."/>
            <person name="Quackenbush J."/>
            <person name="Sedegah M."/>
            <person name="Shoaibi A."/>
            <person name="Cummings L.M."/>
            <person name="Florens L."/>
            <person name="Yates J.R."/>
            <person name="Raine J.D."/>
            <person name="Sinden R.E."/>
            <person name="Harris M.A."/>
            <person name="Cunningham D.A."/>
            <person name="Preiser P.R."/>
            <person name="Bergman L.W."/>
            <person name="Vaidya A.B."/>
            <person name="van Lin L.H."/>
            <person name="Janse C.J."/>
            <person name="Waters A.P."/>
            <person name="Smith H.O."/>
            <person name="White O.R."/>
            <person name="Salzberg S.L."/>
            <person name="Venter J.C."/>
            <person name="Fraser C.M."/>
            <person name="Hoffman S.L."/>
            <person name="Gardner M.J."/>
            <person name="Carucci D.J."/>
        </authorList>
    </citation>
    <scope>NUCLEOTIDE SEQUENCE [LARGE SCALE GENOMIC DNA]</scope>
    <source>
        <strain evidence="1 2">17XNL</strain>
    </source>
</reference>
<sequence length="43" mass="4873">MHPFSDLPFDGIVGLGFSDPDNSFQTKYSKSLIETIKEQARKQ</sequence>
<accession>Q7RNV0</accession>
<organism evidence="1 2">
    <name type="scientific">Plasmodium yoelii yoelii</name>
    <dbReference type="NCBI Taxonomy" id="73239"/>
    <lineage>
        <taxon>Eukaryota</taxon>
        <taxon>Sar</taxon>
        <taxon>Alveolata</taxon>
        <taxon>Apicomplexa</taxon>
        <taxon>Aconoidasida</taxon>
        <taxon>Haemosporida</taxon>
        <taxon>Plasmodiidae</taxon>
        <taxon>Plasmodium</taxon>
        <taxon>Plasmodium (Vinckeia)</taxon>
    </lineage>
</organism>
<proteinExistence type="predicted"/>
<dbReference type="PaxDb" id="73239-Q7RNV0"/>
<keyword evidence="2" id="KW-1185">Reference proteome</keyword>